<sequence>MADAVLTVMLLAAAAATAVLAFRTLRYWRGEQAGRVYELPVDRRGTVLRAGAATTCAALVAMLAVTMWHTEPTGHTRTAAATTRATTAAPVVPPPPPPPPRTPHPAPPPPEVRTVAHPAGGTLEVLRDGTQVWLPPLYDAKRSAGIAYPVVVVHTTDPVDLFKGFAVGAQQHKADLFVLVIPPGCAPAPGAQGPTPATVLDEVASRYRTLTATTARGILGIGPQASCAVQEALANAGRYGAAAGVSGSYATAAALPGNATAAGTGSAAHPALLLATGPGESGPRTSGHQLRTTLHARGVSVRTLDGLAPRRQLFETVAAYFTEKLDGPSRISHPRT</sequence>
<proteinExistence type="predicted"/>
<comment type="caution">
    <text evidence="3">The sequence shown here is derived from an EMBL/GenBank/DDBJ whole genome shotgun (WGS) entry which is preliminary data.</text>
</comment>
<feature type="compositionally biased region" description="Pro residues" evidence="1">
    <location>
        <begin position="91"/>
        <end position="111"/>
    </location>
</feature>
<evidence type="ECO:0000256" key="1">
    <source>
        <dbReference type="SAM" id="MobiDB-lite"/>
    </source>
</evidence>
<organism evidence="3 4">
    <name type="scientific">Actinacidiphila acidipaludis</name>
    <dbReference type="NCBI Taxonomy" id="2873382"/>
    <lineage>
        <taxon>Bacteria</taxon>
        <taxon>Bacillati</taxon>
        <taxon>Actinomycetota</taxon>
        <taxon>Actinomycetes</taxon>
        <taxon>Kitasatosporales</taxon>
        <taxon>Streptomycetaceae</taxon>
        <taxon>Actinacidiphila</taxon>
    </lineage>
</organism>
<feature type="transmembrane region" description="Helical" evidence="2">
    <location>
        <begin position="45"/>
        <end position="68"/>
    </location>
</feature>
<evidence type="ECO:0008006" key="5">
    <source>
        <dbReference type="Google" id="ProtNLM"/>
    </source>
</evidence>
<evidence type="ECO:0000313" key="3">
    <source>
        <dbReference type="EMBL" id="MBY8879762.1"/>
    </source>
</evidence>
<keyword evidence="4" id="KW-1185">Reference proteome</keyword>
<keyword evidence="2" id="KW-0812">Transmembrane</keyword>
<accession>A0ABS7Q9H2</accession>
<dbReference type="EMBL" id="JAINZZ010000023">
    <property type="protein sequence ID" value="MBY8879762.1"/>
    <property type="molecule type" value="Genomic_DNA"/>
</dbReference>
<dbReference type="Proteomes" id="UP000778578">
    <property type="component" value="Unassembled WGS sequence"/>
</dbReference>
<reference evidence="3 4" key="1">
    <citation type="submission" date="2021-08" db="EMBL/GenBank/DDBJ databases">
        <title>WGS of actinomycetes from Thailand.</title>
        <authorList>
            <person name="Thawai C."/>
        </authorList>
    </citation>
    <scope>NUCLEOTIDE SEQUENCE [LARGE SCALE GENOMIC DNA]</scope>
    <source>
        <strain evidence="3 4">PLK6-54</strain>
    </source>
</reference>
<name>A0ABS7Q9H2_9ACTN</name>
<protein>
    <recommendedName>
        <fullName evidence="5">Esterase</fullName>
    </recommendedName>
</protein>
<dbReference type="InterPro" id="IPR029058">
    <property type="entry name" value="AB_hydrolase_fold"/>
</dbReference>
<feature type="compositionally biased region" description="Low complexity" evidence="1">
    <location>
        <begin position="76"/>
        <end position="90"/>
    </location>
</feature>
<keyword evidence="2" id="KW-0472">Membrane</keyword>
<feature type="region of interest" description="Disordered" evidence="1">
    <location>
        <begin position="74"/>
        <end position="112"/>
    </location>
</feature>
<gene>
    <name evidence="3" type="ORF">K7862_19270</name>
</gene>
<keyword evidence="2" id="KW-1133">Transmembrane helix</keyword>
<evidence type="ECO:0000313" key="4">
    <source>
        <dbReference type="Proteomes" id="UP000778578"/>
    </source>
</evidence>
<dbReference type="Gene3D" id="3.40.50.1820">
    <property type="entry name" value="alpha/beta hydrolase"/>
    <property type="match status" value="1"/>
</dbReference>
<dbReference type="RefSeq" id="WP_222964105.1">
    <property type="nucleotide sequence ID" value="NZ_JAINZZ010000023.1"/>
</dbReference>
<evidence type="ECO:0000256" key="2">
    <source>
        <dbReference type="SAM" id="Phobius"/>
    </source>
</evidence>